<dbReference type="GO" id="GO:0006281">
    <property type="term" value="P:DNA repair"/>
    <property type="evidence" value="ECO:0007669"/>
    <property type="project" value="UniProtKB-UniRule"/>
</dbReference>
<comment type="similarity">
    <text evidence="2 5">Belongs to the MET18/MMS19 family.</text>
</comment>
<keyword evidence="4 5" id="KW-0539">Nucleus</keyword>
<dbReference type="AlphaFoldDB" id="A0A4D6D223"/>
<dbReference type="Pfam" id="PF14500">
    <property type="entry name" value="MMS19_N"/>
    <property type="match status" value="1"/>
</dbReference>
<proteinExistence type="inferred from homology"/>
<evidence type="ECO:0000259" key="7">
    <source>
        <dbReference type="Pfam" id="PF14500"/>
    </source>
</evidence>
<evidence type="ECO:0000256" key="3">
    <source>
        <dbReference type="ARBA" id="ARBA00022737"/>
    </source>
</evidence>
<evidence type="ECO:0000256" key="2">
    <source>
        <dbReference type="ARBA" id="ARBA00009340"/>
    </source>
</evidence>
<dbReference type="InterPro" id="IPR011989">
    <property type="entry name" value="ARM-like"/>
</dbReference>
<dbReference type="SUPFAM" id="SSF48371">
    <property type="entry name" value="ARM repeat"/>
    <property type="match status" value="2"/>
</dbReference>
<evidence type="ECO:0000313" key="8">
    <source>
        <dbReference type="EMBL" id="QBY97804.1"/>
    </source>
</evidence>
<feature type="domain" description="MMS19 C-terminal" evidence="6">
    <location>
        <begin position="652"/>
        <end position="1091"/>
    </location>
</feature>
<comment type="function">
    <text evidence="5">Key component of the cytosolic iron-sulfur protein assembly (CIA) complex, a multiprotein complex that mediates the incorporation of iron-sulfur cluster into apoproteins specifically involved in DNA metabolism and genomic integrity. In the CIA complex, MMS19 acts as an adapter between early-acting CIA components and a subset of cellular target iron-sulfur proteins.</text>
</comment>
<protein>
    <recommendedName>
        <fullName evidence="5">MMS19 nucleotide excision repair protein</fullName>
    </recommendedName>
</protein>
<keyword evidence="5" id="KW-0227">DNA damage</keyword>
<dbReference type="InterPro" id="IPR016024">
    <property type="entry name" value="ARM-type_fold"/>
</dbReference>
<dbReference type="GO" id="GO:0097361">
    <property type="term" value="C:cytosolic [4Fe-4S] assembly targeting complex"/>
    <property type="evidence" value="ECO:0007669"/>
    <property type="project" value="UniProtKB-UniRule"/>
</dbReference>
<evidence type="ECO:0000256" key="4">
    <source>
        <dbReference type="ARBA" id="ARBA00023242"/>
    </source>
</evidence>
<dbReference type="InterPro" id="IPR029240">
    <property type="entry name" value="MMS19_N"/>
</dbReference>
<evidence type="ECO:0000256" key="1">
    <source>
        <dbReference type="ARBA" id="ARBA00004123"/>
    </source>
</evidence>
<keyword evidence="3" id="KW-0677">Repeat</keyword>
<dbReference type="GO" id="GO:0051604">
    <property type="term" value="P:protein maturation"/>
    <property type="evidence" value="ECO:0007669"/>
    <property type="project" value="UniProtKB-UniRule"/>
</dbReference>
<dbReference type="Gene3D" id="1.25.10.10">
    <property type="entry name" value="Leucine-rich Repeat Variant"/>
    <property type="match status" value="1"/>
</dbReference>
<dbReference type="InterPro" id="IPR024687">
    <property type="entry name" value="MMS19_C"/>
</dbReference>
<comment type="subcellular location">
    <subcellularLocation>
        <location evidence="1 5">Nucleus</location>
    </subcellularLocation>
</comment>
<dbReference type="EMBL" id="MK431151">
    <property type="protein sequence ID" value="QBY97804.1"/>
    <property type="molecule type" value="Genomic_DNA"/>
</dbReference>
<dbReference type="GO" id="GO:0005634">
    <property type="term" value="C:nucleus"/>
    <property type="evidence" value="ECO:0007669"/>
    <property type="project" value="UniProtKB-SubCell"/>
</dbReference>
<sequence>MAETIQLTQHIEAFIDASRSTTQQAASLDAIASLVRKDVLTLETLVTEMEMYLTTTDNVIRARGILLLGELLRHLVSKPLDSATMHSLIGFFTERLADWRALRGALVGCLALMRRKNDAGMITITDAKEVAKSYLQNLQVQSLGQHDRKLCFELLECLLECYPDAIAALGDDLIYGICEAIDGEKDPQCLVLTFHIVELLAKLFSDPCGLLAGFAGDIFDILSCYFPIHFTHPKGQEVDVTRNDLSRALMQAFSSTPIFEPFVIPLLLEKLSSSLPVAKVDSLKYLSDCTLKYGAERVAKHHVAIWSLIKDTICTFHTSVLSFAPESLNGVEFQENEIVTESLRLLHALVMQNPSFVSLIIADEDINTIFSSITSYQSYGEIPLQNKQKLHTVARILSVSIKASIASCNLVYQSSFTRLMDILGLSVRSSSDDCLPNYNCTISRRLNHGALCLCIELLAASRDLILGSEELVSKSVYGDEIWCSLLKSFSALLIEAFTFSIMVTNEDGDDGDKYLGVKGLQILGTFPGGCLLISNIMFERILMVLLSVVTENYNDELGWKLALKGLVNIGSSIRRSHESEKAQSYMSIVVEKVISLSSLTDDVPFPLKLEAVSDIGTSGVDYMLKIVKGLGEVLCAKISEVYVYGNLRSIEILVQLLKCFSSKVLPGMDNIIDSDDIFVQFAANIWNQVESCMDPKIQIHEEEVLDEAMMVMKLVVAACSVDSQNIIIQKAYAVLSSSTFDLKKSTTNMPICLDGPKINNMSSRDDWILSLFAAVVMAVSPQAHIPNVKSMLHMFLILLLKGHIPAAQALGSMLNKMILHTNTGDISSDCSLEEAVNIIFNTTLWIFHDNSSPSTSRGTDANEMDLTTLCYSFIKDRCLPVHVIIGLAWIGKGLLMRGHEKIKDMTMIFLECLLSGGEKSALLPSSEQDVCYSVMKTAADAFQIFMCDSEICLNQKFHAVIRPLYKQRFFSTMLPIMKSLVVKANSSLSRPMLYRAFAHIVTDTPLVVILNNARGLIQMMLDSLSNLSNDILHKDVLYSLLLILSAILTDKMGQEAATENAHIIINCLVALISYPHMMLVRETAIQCLVAMSGLPYTRIFPLRTQVIQGVVKALDDPKRIVRQEAVRCRQAWASTASRSLHS</sequence>
<feature type="domain" description="MMS19 N-terminal" evidence="7">
    <location>
        <begin position="46"/>
        <end position="314"/>
    </location>
</feature>
<dbReference type="PANTHER" id="PTHR12891:SF0">
    <property type="entry name" value="MMS19 NUCLEOTIDE EXCISION REPAIR PROTEIN HOMOLOG"/>
    <property type="match status" value="1"/>
</dbReference>
<dbReference type="GO" id="GO:0016226">
    <property type="term" value="P:iron-sulfur cluster assembly"/>
    <property type="evidence" value="ECO:0007669"/>
    <property type="project" value="UniProtKB-UniRule"/>
</dbReference>
<evidence type="ECO:0000256" key="5">
    <source>
        <dbReference type="RuleBase" id="RU367072"/>
    </source>
</evidence>
<reference evidence="8" key="1">
    <citation type="submission" date="2019-01" db="EMBL/GenBank/DDBJ databases">
        <title>Positional cloning and characterization of the papaya diminutive mutant reveal a truncating mutation in CpMMS19 gene.</title>
        <authorList>
            <person name="Wang Y."/>
            <person name="Singh R."/>
            <person name="Tong E."/>
            <person name="Srinivasan R."/>
            <person name="Sharma A."/>
            <person name="Lin L."/>
            <person name="Manshardt R."/>
            <person name="Chen L.-Y."/>
            <person name="Ming R."/>
            <person name="Yu Q."/>
        </authorList>
    </citation>
    <scope>NUCLEOTIDE SEQUENCE</scope>
    <source>
        <strain evidence="8">Sunup</strain>
    </source>
</reference>
<accession>A0A4D6D223</accession>
<dbReference type="InterPro" id="IPR039920">
    <property type="entry name" value="MMS19"/>
</dbReference>
<name>A0A4D6D223_CARPA</name>
<organism evidence="8">
    <name type="scientific">Carica papaya</name>
    <name type="common">Papaya</name>
    <dbReference type="NCBI Taxonomy" id="3649"/>
    <lineage>
        <taxon>Eukaryota</taxon>
        <taxon>Viridiplantae</taxon>
        <taxon>Streptophyta</taxon>
        <taxon>Embryophyta</taxon>
        <taxon>Tracheophyta</taxon>
        <taxon>Spermatophyta</taxon>
        <taxon>Magnoliopsida</taxon>
        <taxon>eudicotyledons</taxon>
        <taxon>Gunneridae</taxon>
        <taxon>Pentapetalae</taxon>
        <taxon>rosids</taxon>
        <taxon>malvids</taxon>
        <taxon>Brassicales</taxon>
        <taxon>Caricaceae</taxon>
        <taxon>Carica</taxon>
    </lineage>
</organism>
<dbReference type="PANTHER" id="PTHR12891">
    <property type="entry name" value="DNA REPAIR/TRANSCRIPTION PROTEIN MET18/MMS19"/>
    <property type="match status" value="1"/>
</dbReference>
<evidence type="ECO:0000259" key="6">
    <source>
        <dbReference type="Pfam" id="PF12460"/>
    </source>
</evidence>
<dbReference type="Pfam" id="PF12460">
    <property type="entry name" value="MMS19_C"/>
    <property type="match status" value="1"/>
</dbReference>
<gene>
    <name evidence="8" type="primary">MMS19</name>
</gene>
<keyword evidence="5" id="KW-0234">DNA repair</keyword>